<feature type="compositionally biased region" description="Low complexity" evidence="1">
    <location>
        <begin position="13"/>
        <end position="32"/>
    </location>
</feature>
<dbReference type="PANTHER" id="PTHR47331:SF6">
    <property type="entry name" value="DOUBLECORTIN DOMAIN-CONTAINING PROTEIN"/>
    <property type="match status" value="1"/>
</dbReference>
<sequence length="490" mass="54859">MATETSSLKTRSHASCSSARSSTSSTGSAAVKARVRAEAAKARFAFAEEEVNLKLQKAKVEASMEMLKHKKEAAAAVAEAEALEAAIDENAEKHSCKLSLNSAPLETTQRTEQYVIDQTKARETELQMRDVPPKTELSPSYSISASHLKPEAKPFLSCQTSVAFQPPDHTFKQSGNRDNEYARKSCEVGFRNIHSTPLQHLRTQNNTSHLTPLSYPISPNSHNDNSNINDFVRYLARRELVATGLLQFNDKPQNYRVWKRSFQNATADLNLIPSEEIDLLLKWLGKESAEHVEQIRAIHINHSQAGLDMAWDRLDQTYGSIEVIEDALFKRIDAFPKIPNRDYSKLTKLSDLLMELQAAKAEGDLPGLAFLDTARGVNPIVQKLPFRLQERWASVDFVSQEASIGNDPSFNFVSHIDMSAKMEKTAWKSSKQREISVHKTAVSSRVSTDAGEPSNKSDDCNKLCTIHRKPHPLNKCRAFREKPIDARKAF</sequence>
<dbReference type="EMBL" id="JACTAM010000015">
    <property type="protein sequence ID" value="KAI2655939.1"/>
    <property type="molecule type" value="Genomic_DNA"/>
</dbReference>
<feature type="region of interest" description="Disordered" evidence="1">
    <location>
        <begin position="438"/>
        <end position="458"/>
    </location>
</feature>
<keyword evidence="3" id="KW-1185">Reference proteome</keyword>
<reference evidence="2 3" key="1">
    <citation type="submission" date="2022-01" db="EMBL/GenBank/DDBJ databases">
        <title>A high-quality chromosome-level genome assembly of rohu carp, Labeo rohita.</title>
        <authorList>
            <person name="Arick M.A. II"/>
            <person name="Hsu C.-Y."/>
            <person name="Magbanua Z."/>
            <person name="Pechanova O."/>
            <person name="Grover C."/>
            <person name="Miller E."/>
            <person name="Thrash A."/>
            <person name="Ezzel L."/>
            <person name="Alam S."/>
            <person name="Benzie J."/>
            <person name="Hamilton M."/>
            <person name="Karsi A."/>
            <person name="Lawrence M.L."/>
            <person name="Peterson D.G."/>
        </authorList>
    </citation>
    <scope>NUCLEOTIDE SEQUENCE [LARGE SCALE GENOMIC DNA]</scope>
    <source>
        <strain evidence="3">BAU-BD-2019</strain>
        <tissue evidence="2">Blood</tissue>
    </source>
</reference>
<evidence type="ECO:0000256" key="1">
    <source>
        <dbReference type="SAM" id="MobiDB-lite"/>
    </source>
</evidence>
<dbReference type="PANTHER" id="PTHR47331">
    <property type="entry name" value="PHD-TYPE DOMAIN-CONTAINING PROTEIN"/>
    <property type="match status" value="1"/>
</dbReference>
<dbReference type="Proteomes" id="UP000830375">
    <property type="component" value="Unassembled WGS sequence"/>
</dbReference>
<protein>
    <submittedName>
        <fullName evidence="2">Uncharacterized protein</fullName>
    </submittedName>
</protein>
<gene>
    <name evidence="2" type="ORF">H4Q32_012732</name>
</gene>
<evidence type="ECO:0000313" key="2">
    <source>
        <dbReference type="EMBL" id="KAI2655939.1"/>
    </source>
</evidence>
<name>A0ABQ8LZ64_LABRO</name>
<proteinExistence type="predicted"/>
<comment type="caution">
    <text evidence="2">The sequence shown here is derived from an EMBL/GenBank/DDBJ whole genome shotgun (WGS) entry which is preliminary data.</text>
</comment>
<accession>A0ABQ8LZ64</accession>
<feature type="region of interest" description="Disordered" evidence="1">
    <location>
        <begin position="1"/>
        <end position="32"/>
    </location>
</feature>
<organism evidence="2 3">
    <name type="scientific">Labeo rohita</name>
    <name type="common">Indian major carp</name>
    <name type="synonym">Cyprinus rohita</name>
    <dbReference type="NCBI Taxonomy" id="84645"/>
    <lineage>
        <taxon>Eukaryota</taxon>
        <taxon>Metazoa</taxon>
        <taxon>Chordata</taxon>
        <taxon>Craniata</taxon>
        <taxon>Vertebrata</taxon>
        <taxon>Euteleostomi</taxon>
        <taxon>Actinopterygii</taxon>
        <taxon>Neopterygii</taxon>
        <taxon>Teleostei</taxon>
        <taxon>Ostariophysi</taxon>
        <taxon>Cypriniformes</taxon>
        <taxon>Cyprinidae</taxon>
        <taxon>Labeoninae</taxon>
        <taxon>Labeonini</taxon>
        <taxon>Labeo</taxon>
    </lineage>
</organism>
<evidence type="ECO:0000313" key="3">
    <source>
        <dbReference type="Proteomes" id="UP000830375"/>
    </source>
</evidence>